<feature type="coiled-coil region" evidence="1">
    <location>
        <begin position="1482"/>
        <end position="1509"/>
    </location>
</feature>
<accession>A0A3M5UZ00</accession>
<dbReference type="InterPro" id="IPR046673">
    <property type="entry name" value="ToxA_N"/>
</dbReference>
<dbReference type="EMBL" id="RBUA01001046">
    <property type="protein sequence ID" value="RMU50618.1"/>
    <property type="molecule type" value="Genomic_DNA"/>
</dbReference>
<sequence length="1641" mass="183372">MSCAGPIPGQLGRQLRTTGFTQETDFVMPEPITPASTLAFRQLPAQAVHARFATRPALYSVLLNALRERILERYPSLKLDWQTVKLASPQPSGGYAYPALMEVAIAHVLNPRTLDLHSVRERPYFLTQTPPEVIKPEGLPGLDMQVIAQIIDELPASLYLYMQHELADYWSQVDEHGNSRWQWLSEFLNGRMTAAAAGPSTLTDTQRDMLALVAAWPAQRERLPRSSPATYVYFIETTLADAGKTVRVLTPDLLLVREKQLLLYSVAGKIDAFDSLAAFSQAWGAKMQEQFRCDSLTWRRNEPVANVFEQQAGLILNTHLEDLETLSFQGQDEKTLEQHLEKITDPARYFTDVPIAAAERLDAVSQRLPAWLAQASSADRFAYHRHLQDMAQVLQKNQGRAFNEGIENIHTFSRAALRKQMQADHGDVDPDAVLLDFTVAAGYPGGAGIVEHVRMSLTELALKNLAGKPSGTLKLSSSTTTPLPGWLNEDYLLGSSGLIQRVDIGTTYPDALKELLLSDTADAQRRESLFTRELKVHLPMQALEYKIRQQHGMTVTGYRYVKALMAQMPADRVVDGQEIVLRPLALCRKAGASPDQANNMFIIEPRDISAGPHLLYRPLYADALHQYPSRQALLEAIAPPGELQNSVLDWLSEKARPIYAHGGIKEPHIIRFLPGDEYSLAEKPAPATLAVDEGAGEWLQSQVNGQLLSHLFGSTARALVDLADRESISNTESRWAVLMEGAWLLFNTLLLPLVRGPAMLAGWFLVLVASLEQDLAGLDSTDPITRESALIDLLLNTAMVLLHGASASGTPLLEADTEARGLRLAVWRRAPGAPEAEQLPAIREGVVSLPGEPPATGDTVLDFSRSLASPQASERLRAMLDIQVPWPSSLPAPQASGALKGLYRIDGVWHASLGGLLFQVSVTPGFGEVYLVHPKHPQHPGFRLISDGQGHWRLDRHARLNGGMPRDRLSTWQKERAERLRTLNSELTALNATMFSLMGASFTSERALTIARTNLVEQSKNLRKDWLLLASSKSIPKLHAEVVKRHEQRRIATAQARIQWDIALDNQRRHGLPVVELMKKIQAKANELMSLDRTDPAHERARDRAIKTLYSFWGGLYESLSQRMSDTLETERGESYDELNARTKQELPNDITDAYDDYINLQKRQVQALEHMIEPAEKIETLLKEATPATRQFLLQDRPTDQNIHSVIIKQHALLVFIDLVLNRAHGSRELAEYPFVSELTDPRTATSLSAHTEMMTTSGYSTLEQIDVLKSVLERYEQLENAVNSLTEMGSGFIREEYREPLLQHLAQARSSLETQLAHSILVEEGFAPVTPPDSATRLKASSRRVITTRDRRTLVGDLRVGQPDAPGNFVDIKDPLTGKTLATYLEHASEGFWNVVEPARAAPPAEVALKRPLRAIEAQAQTVKDERAGIDRSIHFQQRKLNDPSRLESLAPHEWDVMLTQHAQKFTTLAEELKRDHATDARATELIDRYQEEAAAATRQAREACSLGYKLQRPRAAHVAYLWRHGFVDINLVRSRVPLKAGDYLTEYAIRDKSKIREGKQGEDAVLWYAHFHYATADKPPASPDFGHLKTKAERLYTRKDLIERARADNRAVVNLEKAEIKPPLDQQLFLGLEVLSPR</sequence>
<evidence type="ECO:0000313" key="3">
    <source>
        <dbReference type="EMBL" id="RMU50618.1"/>
    </source>
</evidence>
<gene>
    <name evidence="3" type="ORF">ALP29_05239</name>
</gene>
<evidence type="ECO:0000313" key="4">
    <source>
        <dbReference type="Proteomes" id="UP000280395"/>
    </source>
</evidence>
<proteinExistence type="predicted"/>
<dbReference type="Proteomes" id="UP000280395">
    <property type="component" value="Unassembled WGS sequence"/>
</dbReference>
<dbReference type="Pfam" id="PF20178">
    <property type="entry name" value="ToxA_N"/>
    <property type="match status" value="1"/>
</dbReference>
<protein>
    <recommendedName>
        <fullName evidence="2">Dermonecrotic toxin N-terminal domain-containing protein</fullName>
    </recommendedName>
</protein>
<organism evidence="3 4">
    <name type="scientific">Pseudomonas syringae pv. avii</name>
    <dbReference type="NCBI Taxonomy" id="663959"/>
    <lineage>
        <taxon>Bacteria</taxon>
        <taxon>Pseudomonadati</taxon>
        <taxon>Pseudomonadota</taxon>
        <taxon>Gammaproteobacteria</taxon>
        <taxon>Pseudomonadales</taxon>
        <taxon>Pseudomonadaceae</taxon>
        <taxon>Pseudomonas</taxon>
        <taxon>Pseudomonas syringae</taxon>
    </lineage>
</organism>
<keyword evidence="1" id="KW-0175">Coiled coil</keyword>
<feature type="domain" description="Dermonecrotic toxin N-terminal" evidence="2">
    <location>
        <begin position="405"/>
        <end position="638"/>
    </location>
</feature>
<evidence type="ECO:0000256" key="1">
    <source>
        <dbReference type="SAM" id="Coils"/>
    </source>
</evidence>
<evidence type="ECO:0000259" key="2">
    <source>
        <dbReference type="Pfam" id="PF20178"/>
    </source>
</evidence>
<reference evidence="3 4" key="1">
    <citation type="submission" date="2018-08" db="EMBL/GenBank/DDBJ databases">
        <title>Recombination of ecologically and evolutionarily significant loci maintains genetic cohesion in the Pseudomonas syringae species complex.</title>
        <authorList>
            <person name="Dillon M."/>
            <person name="Thakur S."/>
            <person name="Almeida R.N.D."/>
            <person name="Weir B.S."/>
            <person name="Guttman D.S."/>
        </authorList>
    </citation>
    <scope>NUCLEOTIDE SEQUENCE [LARGE SCALE GENOMIC DNA]</scope>
    <source>
        <strain evidence="3 4">ICMP 14479</strain>
    </source>
</reference>
<name>A0A3M5UZ00_PSESX</name>
<comment type="caution">
    <text evidence="3">The sequence shown here is derived from an EMBL/GenBank/DDBJ whole genome shotgun (WGS) entry which is preliminary data.</text>
</comment>